<dbReference type="InterPro" id="IPR036942">
    <property type="entry name" value="Beta-barrel_TonB_sf"/>
</dbReference>
<evidence type="ECO:0000256" key="5">
    <source>
        <dbReference type="ARBA" id="ARBA00022496"/>
    </source>
</evidence>
<comment type="similarity">
    <text evidence="2 12 14">Belongs to the TonB-dependent receptor family.</text>
</comment>
<dbReference type="InterPro" id="IPR037066">
    <property type="entry name" value="Plug_dom_sf"/>
</dbReference>
<keyword evidence="5" id="KW-0410">Iron transport</keyword>
<keyword evidence="6 12" id="KW-0812">Transmembrane</keyword>
<protein>
    <submittedName>
        <fullName evidence="17">HasR</fullName>
    </submittedName>
</protein>
<sequence length="926" mass="102966">MSAIRTSARCGLLLALMGPLLDTAAVAADNLVTQSPGASATQFQFSIASGSLAQALVVFSRVTGIDVIVDGSLDSQLTSAGLSGTMSADAALDHLLANSGMQWYFSSSNTVQLVRSSAARTRSDAIQLGPVRVQATTISDEVYQTAGSMSVLKRDEIERFRGTSVGDIFKGTTGVLVGENRNSGGLDVNIRGMQGQSRVPVLIDGARQETTVWRGYAGVASRTYVDPDLIGAIEISKGPVMSAEGTGATGGVVSMRTIEANDVIKPGQDWGMRARGSLMGNSSSAPEVGTVSGMNGTNKTYRINCAVASLCAGQYAMPASFGLDEGLNRPDWFDLRSWAGSLALARRFDNVDVLVAYAERNQGNYYSGSDGPVPELEMVYRVLPFYTEVTALREGVSRFRAEERIANSNMDSNTLLLKSNIYLADDKIWELSYQRYDSTYGELMPSQLIWLSEVKQTRGSEVTAQTFSSRYHWEPADNDWINVSFNQWYTRTDSINRNYSEDLLFAEPEPEQYDRIGVELSNKMTVEYWGLHNLNYGVSAQREDMDTDIGEGDSITAISNTSYGRIGDRSEFSVFFDWQWKPLATLTWQAGLRYSRAKTDDHKQVVPTGRNENLYDDEGNIIDTLWVESVFCVDNDGDGECDPIRYRTNNSGTAPVVSVIYEPWLNGLQFYARHAQAYRMPSLFETTQGWSVQPSLDYPLRPEHASNNEIGINYLANSALFEDDRLALKLAYFNNITEDYLTRTSPNLWEESGQFFVMRNIESVSLDGTELSLEYDTGIAYTKLGGTYYDFIEVCHYGSYRRERCNNYGVANSYFNNMIPPRWHANATLGARLFNQRLDIGVRGTFMGQRTPTPDFNDDTARGFNSPVPWHEYTIWDAYVSWKHNDILSIDFNVDNLTDQYYLDALSLGMVPAPGRTARLSFTVNF</sequence>
<dbReference type="GO" id="GO:0044718">
    <property type="term" value="P:siderophore transmembrane transport"/>
    <property type="evidence" value="ECO:0007669"/>
    <property type="project" value="TreeGrafter"/>
</dbReference>
<keyword evidence="5" id="KW-0406">Ion transport</keyword>
<evidence type="ECO:0000259" key="16">
    <source>
        <dbReference type="SMART" id="SM00965"/>
    </source>
</evidence>
<dbReference type="InterPro" id="IPR010917">
    <property type="entry name" value="TonB_rcpt_CS"/>
</dbReference>
<dbReference type="PANTHER" id="PTHR30069">
    <property type="entry name" value="TONB-DEPENDENT OUTER MEMBRANE RECEPTOR"/>
    <property type="match status" value="1"/>
</dbReference>
<evidence type="ECO:0000313" key="17">
    <source>
        <dbReference type="EMBL" id="ACE83619.1"/>
    </source>
</evidence>
<evidence type="ECO:0000256" key="1">
    <source>
        <dbReference type="ARBA" id="ARBA00004571"/>
    </source>
</evidence>
<evidence type="ECO:0000256" key="3">
    <source>
        <dbReference type="ARBA" id="ARBA00022448"/>
    </source>
</evidence>
<feature type="short sequence motif" description="TonB C-terminal box" evidence="13">
    <location>
        <begin position="909"/>
        <end position="926"/>
    </location>
</feature>
<keyword evidence="11 12" id="KW-0998">Cell outer membrane</keyword>
<dbReference type="InterPro" id="IPR039426">
    <property type="entry name" value="TonB-dep_rcpt-like"/>
</dbReference>
<dbReference type="GO" id="GO:0009279">
    <property type="term" value="C:cell outer membrane"/>
    <property type="evidence" value="ECO:0007669"/>
    <property type="project" value="UniProtKB-SubCell"/>
</dbReference>
<evidence type="ECO:0000256" key="8">
    <source>
        <dbReference type="ARBA" id="ARBA00023004"/>
    </source>
</evidence>
<dbReference type="eggNOG" id="COG1629">
    <property type="taxonomic scope" value="Bacteria"/>
</dbReference>
<dbReference type="eggNOG" id="COG4772">
    <property type="taxonomic scope" value="Bacteria"/>
</dbReference>
<feature type="chain" id="PRO_5002794248" evidence="15">
    <location>
        <begin position="28"/>
        <end position="926"/>
    </location>
</feature>
<keyword evidence="8" id="KW-0408">Iron</keyword>
<evidence type="ECO:0000313" key="18">
    <source>
        <dbReference type="Proteomes" id="UP000001036"/>
    </source>
</evidence>
<keyword evidence="7 15" id="KW-0732">Signal</keyword>
<dbReference type="RefSeq" id="WP_012488273.1">
    <property type="nucleotide sequence ID" value="NC_010995.1"/>
</dbReference>
<dbReference type="Gene3D" id="3.55.50.30">
    <property type="match status" value="1"/>
</dbReference>
<gene>
    <name evidence="17" type="primary">hasR</name>
    <name evidence="17" type="ordered locus">CJA_2679</name>
</gene>
<evidence type="ECO:0000256" key="4">
    <source>
        <dbReference type="ARBA" id="ARBA00022452"/>
    </source>
</evidence>
<dbReference type="STRING" id="498211.CJA_2679"/>
<dbReference type="SUPFAM" id="SSF56935">
    <property type="entry name" value="Porins"/>
    <property type="match status" value="1"/>
</dbReference>
<organism evidence="17 18">
    <name type="scientific">Cellvibrio japonicus (strain Ueda107)</name>
    <name type="common">Pseudomonas fluorescens subsp. cellulosa</name>
    <dbReference type="NCBI Taxonomy" id="498211"/>
    <lineage>
        <taxon>Bacteria</taxon>
        <taxon>Pseudomonadati</taxon>
        <taxon>Pseudomonadota</taxon>
        <taxon>Gammaproteobacteria</taxon>
        <taxon>Cellvibrionales</taxon>
        <taxon>Cellvibrionaceae</taxon>
        <taxon>Cellvibrio</taxon>
    </lineage>
</organism>
<evidence type="ECO:0000256" key="2">
    <source>
        <dbReference type="ARBA" id="ARBA00009810"/>
    </source>
</evidence>
<dbReference type="EMBL" id="CP000934">
    <property type="protein sequence ID" value="ACE83619.1"/>
    <property type="molecule type" value="Genomic_DNA"/>
</dbReference>
<dbReference type="Pfam" id="PF00593">
    <property type="entry name" value="TonB_dep_Rec_b-barrel"/>
    <property type="match status" value="1"/>
</dbReference>
<evidence type="ECO:0000256" key="10">
    <source>
        <dbReference type="ARBA" id="ARBA00023136"/>
    </source>
</evidence>
<dbReference type="SMART" id="SM00965">
    <property type="entry name" value="STN"/>
    <property type="match status" value="1"/>
</dbReference>
<evidence type="ECO:0000256" key="6">
    <source>
        <dbReference type="ARBA" id="ARBA00022692"/>
    </source>
</evidence>
<evidence type="ECO:0000256" key="11">
    <source>
        <dbReference type="ARBA" id="ARBA00023237"/>
    </source>
</evidence>
<evidence type="ECO:0000256" key="13">
    <source>
        <dbReference type="PROSITE-ProRule" id="PRU10144"/>
    </source>
</evidence>
<proteinExistence type="inferred from homology"/>
<keyword evidence="3 12" id="KW-0813">Transport</keyword>
<dbReference type="KEGG" id="cja:CJA_2679"/>
<keyword evidence="10 12" id="KW-0472">Membrane</keyword>
<dbReference type="GO" id="GO:0015344">
    <property type="term" value="F:siderophore uptake transmembrane transporter activity"/>
    <property type="evidence" value="ECO:0007669"/>
    <property type="project" value="TreeGrafter"/>
</dbReference>
<dbReference type="PROSITE" id="PS01156">
    <property type="entry name" value="TONB_DEPENDENT_REC_2"/>
    <property type="match status" value="1"/>
</dbReference>
<name>B3PLQ8_CELJU</name>
<evidence type="ECO:0000256" key="14">
    <source>
        <dbReference type="RuleBase" id="RU003357"/>
    </source>
</evidence>
<dbReference type="AlphaFoldDB" id="B3PLQ8"/>
<dbReference type="Gene3D" id="2.170.130.10">
    <property type="entry name" value="TonB-dependent receptor, plug domain"/>
    <property type="match status" value="1"/>
</dbReference>
<dbReference type="Proteomes" id="UP000001036">
    <property type="component" value="Chromosome"/>
</dbReference>
<reference evidence="17 18" key="1">
    <citation type="journal article" date="2008" name="J. Bacteriol.">
        <title>Insights into plant cell wall degradation from the genome sequence of the soil bacterium Cellvibrio japonicus.</title>
        <authorList>
            <person name="Deboy R.T."/>
            <person name="Mongodin E.F."/>
            <person name="Fouts D.E."/>
            <person name="Tailford L.E."/>
            <person name="Khouri H."/>
            <person name="Emerson J.B."/>
            <person name="Mohamoud Y."/>
            <person name="Watkins K."/>
            <person name="Henrissat B."/>
            <person name="Gilbert H.J."/>
            <person name="Nelson K.E."/>
        </authorList>
    </citation>
    <scope>NUCLEOTIDE SEQUENCE [LARGE SCALE GENOMIC DNA]</scope>
    <source>
        <strain evidence="17 18">Ueda107</strain>
    </source>
</reference>
<feature type="signal peptide" evidence="15">
    <location>
        <begin position="1"/>
        <end position="27"/>
    </location>
</feature>
<keyword evidence="9 14" id="KW-0798">TonB box</keyword>
<feature type="domain" description="Secretin/TonB short N-terminal" evidence="16">
    <location>
        <begin position="65"/>
        <end position="116"/>
    </location>
</feature>
<keyword evidence="4 12" id="KW-1134">Transmembrane beta strand</keyword>
<dbReference type="Gene3D" id="2.40.170.20">
    <property type="entry name" value="TonB-dependent receptor, beta-barrel domain"/>
    <property type="match status" value="1"/>
</dbReference>
<evidence type="ECO:0000256" key="9">
    <source>
        <dbReference type="ARBA" id="ARBA00023077"/>
    </source>
</evidence>
<dbReference type="HOGENOM" id="CLU_008287_19_1_6"/>
<dbReference type="PANTHER" id="PTHR30069:SF41">
    <property type="entry name" value="HEME_HEMOPEXIN UTILIZATION PROTEIN C"/>
    <property type="match status" value="1"/>
</dbReference>
<comment type="subcellular location">
    <subcellularLocation>
        <location evidence="1 12">Cell outer membrane</location>
        <topology evidence="1 12">Multi-pass membrane protein</topology>
    </subcellularLocation>
</comment>
<dbReference type="InterPro" id="IPR011662">
    <property type="entry name" value="Secretin/TonB_short_N"/>
</dbReference>
<dbReference type="InterPro" id="IPR012910">
    <property type="entry name" value="Plug_dom"/>
</dbReference>
<evidence type="ECO:0000256" key="12">
    <source>
        <dbReference type="PROSITE-ProRule" id="PRU01360"/>
    </source>
</evidence>
<accession>B3PLQ8</accession>
<evidence type="ECO:0000256" key="7">
    <source>
        <dbReference type="ARBA" id="ARBA00022729"/>
    </source>
</evidence>
<dbReference type="InterPro" id="IPR000531">
    <property type="entry name" value="Beta-barrel_TonB"/>
</dbReference>
<dbReference type="Pfam" id="PF07715">
    <property type="entry name" value="Plug"/>
    <property type="match status" value="1"/>
</dbReference>
<evidence type="ECO:0000256" key="15">
    <source>
        <dbReference type="SAM" id="SignalP"/>
    </source>
</evidence>
<keyword evidence="18" id="KW-1185">Reference proteome</keyword>
<dbReference type="PROSITE" id="PS52016">
    <property type="entry name" value="TONB_DEPENDENT_REC_3"/>
    <property type="match status" value="1"/>
</dbReference>